<keyword evidence="1" id="KW-1133">Transmembrane helix</keyword>
<gene>
    <name evidence="2" type="ORF">FKR81_28680</name>
</gene>
<evidence type="ECO:0000313" key="3">
    <source>
        <dbReference type="Proteomes" id="UP000316639"/>
    </source>
</evidence>
<organism evidence="2 3">
    <name type="scientific">Lentzea tibetensis</name>
    <dbReference type="NCBI Taxonomy" id="2591470"/>
    <lineage>
        <taxon>Bacteria</taxon>
        <taxon>Bacillati</taxon>
        <taxon>Actinomycetota</taxon>
        <taxon>Actinomycetes</taxon>
        <taxon>Pseudonocardiales</taxon>
        <taxon>Pseudonocardiaceae</taxon>
        <taxon>Lentzea</taxon>
    </lineage>
</organism>
<reference evidence="2 3" key="1">
    <citation type="submission" date="2019-07" db="EMBL/GenBank/DDBJ databases">
        <title>Lentzea xizangensis sp. nov., isolated from Qinghai-Tibetan Plateau Soils.</title>
        <authorList>
            <person name="Huang J."/>
        </authorList>
    </citation>
    <scope>NUCLEOTIDE SEQUENCE [LARGE SCALE GENOMIC DNA]</scope>
    <source>
        <strain evidence="2 3">FXJ1.1311</strain>
    </source>
</reference>
<feature type="transmembrane region" description="Helical" evidence="1">
    <location>
        <begin position="107"/>
        <end position="128"/>
    </location>
</feature>
<evidence type="ECO:0000256" key="1">
    <source>
        <dbReference type="SAM" id="Phobius"/>
    </source>
</evidence>
<name>A0A563EMS6_9PSEU</name>
<keyword evidence="1" id="KW-0812">Transmembrane</keyword>
<dbReference type="AlphaFoldDB" id="A0A563EMS6"/>
<sequence>MTGPLGPIPMCGSCGAFLQPPNPMCPVCRTVQWAQPPPQPMPMPQPVYYPVPMAPPKSPGLAAFLSFLWLGVGNVYAGQTGLGIALLLVNIPLIILGWTVIGMLVAFPLWLIAVVISMVTASQAASAFNQRIYYRY</sequence>
<keyword evidence="3" id="KW-1185">Reference proteome</keyword>
<dbReference type="EMBL" id="VOBR01000021">
    <property type="protein sequence ID" value="TWP48272.1"/>
    <property type="molecule type" value="Genomic_DNA"/>
</dbReference>
<proteinExistence type="predicted"/>
<feature type="transmembrane region" description="Helical" evidence="1">
    <location>
        <begin position="84"/>
        <end position="101"/>
    </location>
</feature>
<protein>
    <recommendedName>
        <fullName evidence="4">TM2 domain-containing protein</fullName>
    </recommendedName>
</protein>
<dbReference type="OrthoDB" id="5198401at2"/>
<dbReference type="Proteomes" id="UP000316639">
    <property type="component" value="Unassembled WGS sequence"/>
</dbReference>
<dbReference type="RefSeq" id="WP_146356432.1">
    <property type="nucleotide sequence ID" value="NZ_VOBR01000021.1"/>
</dbReference>
<feature type="transmembrane region" description="Helical" evidence="1">
    <location>
        <begin position="60"/>
        <end position="77"/>
    </location>
</feature>
<keyword evidence="1" id="KW-0472">Membrane</keyword>
<accession>A0A563EMS6</accession>
<evidence type="ECO:0000313" key="2">
    <source>
        <dbReference type="EMBL" id="TWP48272.1"/>
    </source>
</evidence>
<evidence type="ECO:0008006" key="4">
    <source>
        <dbReference type="Google" id="ProtNLM"/>
    </source>
</evidence>
<comment type="caution">
    <text evidence="2">The sequence shown here is derived from an EMBL/GenBank/DDBJ whole genome shotgun (WGS) entry which is preliminary data.</text>
</comment>